<protein>
    <submittedName>
        <fullName evidence="8">Mitotic-spindle organizing protein 2B</fullName>
    </submittedName>
</protein>
<accession>A0ABM0JY49</accession>
<dbReference type="PANTHER" id="PTHR28578">
    <property type="entry name" value="MITOTIC-SPINDLE ORGANIZING PROTEIN 2A-RELATED"/>
    <property type="match status" value="1"/>
</dbReference>
<evidence type="ECO:0000256" key="3">
    <source>
        <dbReference type="ARBA" id="ARBA00007286"/>
    </source>
</evidence>
<keyword evidence="5" id="KW-0206">Cytoskeleton</keyword>
<dbReference type="Pfam" id="PF12926">
    <property type="entry name" value="MOZART2"/>
    <property type="match status" value="1"/>
</dbReference>
<evidence type="ECO:0000256" key="2">
    <source>
        <dbReference type="ARBA" id="ARBA00004300"/>
    </source>
</evidence>
<dbReference type="InterPro" id="IPR024332">
    <property type="entry name" value="MOZART2"/>
</dbReference>
<keyword evidence="7" id="KW-1185">Reference proteome</keyword>
<comment type="subcellular location">
    <subcellularLocation>
        <location evidence="2">Cytoplasm</location>
        <location evidence="2">Cytoskeleton</location>
        <location evidence="2">Microtubule organizing center</location>
        <location evidence="2">Centrosome</location>
    </subcellularLocation>
    <subcellularLocation>
        <location evidence="1">Cytoplasm</location>
        <location evidence="1">Cytoskeleton</location>
        <location evidence="1">Spindle</location>
    </subcellularLocation>
</comment>
<gene>
    <name evidence="8" type="primary">LOC101857967</name>
</gene>
<feature type="compositionally biased region" description="Basic and acidic residues" evidence="6">
    <location>
        <begin position="177"/>
        <end position="186"/>
    </location>
</feature>
<feature type="compositionally biased region" description="Polar residues" evidence="6">
    <location>
        <begin position="159"/>
        <end position="169"/>
    </location>
</feature>
<proteinExistence type="inferred from homology"/>
<dbReference type="Proteomes" id="UP000694888">
    <property type="component" value="Unplaced"/>
</dbReference>
<name>A0ABM0JY49_APLCA</name>
<dbReference type="RefSeq" id="XP_005104295.1">
    <property type="nucleotide sequence ID" value="XM_005104238.3"/>
</dbReference>
<organism evidence="7 8">
    <name type="scientific">Aplysia californica</name>
    <name type="common">California sea hare</name>
    <dbReference type="NCBI Taxonomy" id="6500"/>
    <lineage>
        <taxon>Eukaryota</taxon>
        <taxon>Metazoa</taxon>
        <taxon>Spiralia</taxon>
        <taxon>Lophotrochozoa</taxon>
        <taxon>Mollusca</taxon>
        <taxon>Gastropoda</taxon>
        <taxon>Heterobranchia</taxon>
        <taxon>Euthyneura</taxon>
        <taxon>Tectipleura</taxon>
        <taxon>Aplysiida</taxon>
        <taxon>Aplysioidea</taxon>
        <taxon>Aplysiidae</taxon>
        <taxon>Aplysia</taxon>
    </lineage>
</organism>
<evidence type="ECO:0000256" key="4">
    <source>
        <dbReference type="ARBA" id="ARBA00022490"/>
    </source>
</evidence>
<evidence type="ECO:0000313" key="7">
    <source>
        <dbReference type="Proteomes" id="UP000694888"/>
    </source>
</evidence>
<evidence type="ECO:0000313" key="8">
    <source>
        <dbReference type="RefSeq" id="XP_005104295.1"/>
    </source>
</evidence>
<feature type="compositionally biased region" description="Basic and acidic residues" evidence="6">
    <location>
        <begin position="127"/>
        <end position="137"/>
    </location>
</feature>
<feature type="region of interest" description="Disordered" evidence="6">
    <location>
        <begin position="77"/>
        <end position="227"/>
    </location>
</feature>
<evidence type="ECO:0000256" key="1">
    <source>
        <dbReference type="ARBA" id="ARBA00004186"/>
    </source>
</evidence>
<feature type="compositionally biased region" description="Polar residues" evidence="6">
    <location>
        <begin position="187"/>
        <end position="200"/>
    </location>
</feature>
<keyword evidence="4" id="KW-0963">Cytoplasm</keyword>
<evidence type="ECO:0000256" key="6">
    <source>
        <dbReference type="SAM" id="MobiDB-lite"/>
    </source>
</evidence>
<dbReference type="GeneID" id="101857967"/>
<comment type="similarity">
    <text evidence="3">Belongs to the MOZART2 family.</text>
</comment>
<evidence type="ECO:0000256" key="5">
    <source>
        <dbReference type="ARBA" id="ARBA00023212"/>
    </source>
</evidence>
<reference evidence="8" key="1">
    <citation type="submission" date="2025-08" db="UniProtKB">
        <authorList>
            <consortium name="RefSeq"/>
        </authorList>
    </citation>
    <scope>IDENTIFICATION</scope>
</reference>
<sequence>MSTERQTEVIRAQLISKAVLRPDEAEFYELTQLAGVTVDPKIFKILLDLLKMNVPPAAIVQTLRSMCSPHSDFSDHLEDHYHPYPSSSFPGGSGEPHGSITSHSDTSGLRRHGGMSTDHYRNSRSISGERRAAERSAAELVGSSGGHSSGVASSRENTRTQTEPSTTSRPRYASDSQRQRPQDKRATSASSLSYADSFVTSRPRKSSAEVSTLKDSDRLTKKRNSYR</sequence>
<dbReference type="PANTHER" id="PTHR28578:SF2">
    <property type="entry name" value="MITOTIC-SPINDLE ORGANIZING PROTEIN 2"/>
    <property type="match status" value="1"/>
</dbReference>